<evidence type="ECO:0000256" key="4">
    <source>
        <dbReference type="SAM" id="MobiDB-lite"/>
    </source>
</evidence>
<keyword evidence="2" id="KW-0521">NADP</keyword>
<evidence type="ECO:0000313" key="6">
    <source>
        <dbReference type="Proteomes" id="UP000304947"/>
    </source>
</evidence>
<dbReference type="InterPro" id="IPR020904">
    <property type="entry name" value="Sc_DH/Rdtase_CS"/>
</dbReference>
<comment type="similarity">
    <text evidence="1">Belongs to the short-chain dehydrogenases/reductases (SDR) family.</text>
</comment>
<name>A0A4T0A251_AURPU</name>
<dbReference type="SUPFAM" id="SSF51735">
    <property type="entry name" value="NAD(P)-binding Rossmann-fold domains"/>
    <property type="match status" value="1"/>
</dbReference>
<dbReference type="Pfam" id="PF13561">
    <property type="entry name" value="adh_short_C2"/>
    <property type="match status" value="1"/>
</dbReference>
<dbReference type="Gene3D" id="3.40.50.720">
    <property type="entry name" value="NAD(P)-binding Rossmann-like Domain"/>
    <property type="match status" value="1"/>
</dbReference>
<comment type="caution">
    <text evidence="5">The sequence shown here is derived from an EMBL/GenBank/DDBJ whole genome shotgun (WGS) entry which is preliminary data.</text>
</comment>
<accession>A0A4T0A251</accession>
<dbReference type="InterPro" id="IPR036291">
    <property type="entry name" value="NAD(P)-bd_dom_sf"/>
</dbReference>
<gene>
    <name evidence="5" type="ORF">D6C83_08369</name>
</gene>
<sequence>MDINCRGVFHVLAESMTPGVLEEPASFVHVSSMYGKRGFPKGSIYSASKHAGIGIVKSAALEVAKRGIRVNVVLPGPIDTPMLRGNQEHGGDGTAPDTPLGRLGLPQEVAEALSFLLSSRSSYITGASLAVDGGAN</sequence>
<keyword evidence="3" id="KW-0560">Oxidoreductase</keyword>
<dbReference type="AlphaFoldDB" id="A0A4T0A251"/>
<proteinExistence type="inferred from homology"/>
<dbReference type="CDD" id="cd05233">
    <property type="entry name" value="SDR_c"/>
    <property type="match status" value="1"/>
</dbReference>
<evidence type="ECO:0000313" key="5">
    <source>
        <dbReference type="EMBL" id="TIA14409.1"/>
    </source>
</evidence>
<dbReference type="InterPro" id="IPR002347">
    <property type="entry name" value="SDR_fam"/>
</dbReference>
<evidence type="ECO:0008006" key="7">
    <source>
        <dbReference type="Google" id="ProtNLM"/>
    </source>
</evidence>
<dbReference type="PANTHER" id="PTHR24321:SF8">
    <property type="entry name" value="ESTRADIOL 17-BETA-DEHYDROGENASE 8-RELATED"/>
    <property type="match status" value="1"/>
</dbReference>
<feature type="non-terminal residue" evidence="5">
    <location>
        <position position="136"/>
    </location>
</feature>
<evidence type="ECO:0000256" key="3">
    <source>
        <dbReference type="ARBA" id="ARBA00023002"/>
    </source>
</evidence>
<evidence type="ECO:0000256" key="1">
    <source>
        <dbReference type="ARBA" id="ARBA00006484"/>
    </source>
</evidence>
<feature type="region of interest" description="Disordered" evidence="4">
    <location>
        <begin position="81"/>
        <end position="102"/>
    </location>
</feature>
<protein>
    <recommendedName>
        <fullName evidence="7">NAD(P)-binding protein</fullName>
    </recommendedName>
</protein>
<dbReference type="PRINTS" id="PR00081">
    <property type="entry name" value="GDHRDH"/>
</dbReference>
<dbReference type="PANTHER" id="PTHR24321">
    <property type="entry name" value="DEHYDROGENASES, SHORT CHAIN"/>
    <property type="match status" value="1"/>
</dbReference>
<organism evidence="5 6">
    <name type="scientific">Aureobasidium pullulans</name>
    <name type="common">Black yeast</name>
    <name type="synonym">Pullularia pullulans</name>
    <dbReference type="NCBI Taxonomy" id="5580"/>
    <lineage>
        <taxon>Eukaryota</taxon>
        <taxon>Fungi</taxon>
        <taxon>Dikarya</taxon>
        <taxon>Ascomycota</taxon>
        <taxon>Pezizomycotina</taxon>
        <taxon>Dothideomycetes</taxon>
        <taxon>Dothideomycetidae</taxon>
        <taxon>Dothideales</taxon>
        <taxon>Saccotheciaceae</taxon>
        <taxon>Aureobasidium</taxon>
    </lineage>
</organism>
<evidence type="ECO:0000256" key="2">
    <source>
        <dbReference type="ARBA" id="ARBA00022857"/>
    </source>
</evidence>
<reference evidence="5 6" key="1">
    <citation type="submission" date="2018-10" db="EMBL/GenBank/DDBJ databases">
        <title>Fifty Aureobasidium pullulans genomes reveal a recombining polyextremotolerant generalist.</title>
        <authorList>
            <person name="Gostincar C."/>
            <person name="Turk M."/>
            <person name="Zajc J."/>
            <person name="Gunde-Cimerman N."/>
        </authorList>
    </citation>
    <scope>NUCLEOTIDE SEQUENCE [LARGE SCALE GENOMIC DNA]</scope>
    <source>
        <strain evidence="5 6">EXF-3380</strain>
    </source>
</reference>
<dbReference type="PROSITE" id="PS00061">
    <property type="entry name" value="ADH_SHORT"/>
    <property type="match status" value="1"/>
</dbReference>
<dbReference type="Proteomes" id="UP000304947">
    <property type="component" value="Unassembled WGS sequence"/>
</dbReference>
<dbReference type="GO" id="GO:0016491">
    <property type="term" value="F:oxidoreductase activity"/>
    <property type="evidence" value="ECO:0007669"/>
    <property type="project" value="UniProtKB-KW"/>
</dbReference>
<dbReference type="EMBL" id="QZBU01004178">
    <property type="protein sequence ID" value="TIA14409.1"/>
    <property type="molecule type" value="Genomic_DNA"/>
</dbReference>